<evidence type="ECO:0000313" key="2">
    <source>
        <dbReference type="EMBL" id="KIJ90873.1"/>
    </source>
</evidence>
<evidence type="ECO:0000256" key="1">
    <source>
        <dbReference type="SAM" id="MobiDB-lite"/>
    </source>
</evidence>
<feature type="region of interest" description="Disordered" evidence="1">
    <location>
        <begin position="31"/>
        <end position="105"/>
    </location>
</feature>
<dbReference type="Proteomes" id="UP000054477">
    <property type="component" value="Unassembled WGS sequence"/>
</dbReference>
<dbReference type="EMBL" id="KN839095">
    <property type="protein sequence ID" value="KIJ90873.1"/>
    <property type="molecule type" value="Genomic_DNA"/>
</dbReference>
<dbReference type="HOGENOM" id="CLU_2237043_0_0_1"/>
<gene>
    <name evidence="2" type="ORF">K443DRAFT_14877</name>
</gene>
<evidence type="ECO:0000313" key="3">
    <source>
        <dbReference type="Proteomes" id="UP000054477"/>
    </source>
</evidence>
<dbReference type="OrthoDB" id="3364132at2759"/>
<accession>A0A0C9WS86</accession>
<sequence>MKPIRATKVIERLATFVFIYRPLDVLQADGIAPKDTPTAAVQPEPSKVKDIAESSGSLAAPRKREEFRQIEESESHKHKSDSDEGGRVKKERRKWSSEQFTLNYS</sequence>
<reference evidence="2 3" key="1">
    <citation type="submission" date="2014-04" db="EMBL/GenBank/DDBJ databases">
        <authorList>
            <consortium name="DOE Joint Genome Institute"/>
            <person name="Kuo A."/>
            <person name="Kohler A."/>
            <person name="Nagy L.G."/>
            <person name="Floudas D."/>
            <person name="Copeland A."/>
            <person name="Barry K.W."/>
            <person name="Cichocki N."/>
            <person name="Veneault-Fourrey C."/>
            <person name="LaButti K."/>
            <person name="Lindquist E.A."/>
            <person name="Lipzen A."/>
            <person name="Lundell T."/>
            <person name="Morin E."/>
            <person name="Murat C."/>
            <person name="Sun H."/>
            <person name="Tunlid A."/>
            <person name="Henrissat B."/>
            <person name="Grigoriev I.V."/>
            <person name="Hibbett D.S."/>
            <person name="Martin F."/>
            <person name="Nordberg H.P."/>
            <person name="Cantor M.N."/>
            <person name="Hua S.X."/>
        </authorList>
    </citation>
    <scope>NUCLEOTIDE SEQUENCE [LARGE SCALE GENOMIC DNA]</scope>
    <source>
        <strain evidence="2 3">LaAM-08-1</strain>
    </source>
</reference>
<organism evidence="2 3">
    <name type="scientific">Laccaria amethystina LaAM-08-1</name>
    <dbReference type="NCBI Taxonomy" id="1095629"/>
    <lineage>
        <taxon>Eukaryota</taxon>
        <taxon>Fungi</taxon>
        <taxon>Dikarya</taxon>
        <taxon>Basidiomycota</taxon>
        <taxon>Agaricomycotina</taxon>
        <taxon>Agaricomycetes</taxon>
        <taxon>Agaricomycetidae</taxon>
        <taxon>Agaricales</taxon>
        <taxon>Agaricineae</taxon>
        <taxon>Hydnangiaceae</taxon>
        <taxon>Laccaria</taxon>
    </lineage>
</organism>
<feature type="compositionally biased region" description="Basic and acidic residues" evidence="1">
    <location>
        <begin position="62"/>
        <end position="88"/>
    </location>
</feature>
<reference evidence="3" key="2">
    <citation type="submission" date="2015-01" db="EMBL/GenBank/DDBJ databases">
        <title>Evolutionary Origins and Diversification of the Mycorrhizal Mutualists.</title>
        <authorList>
            <consortium name="DOE Joint Genome Institute"/>
            <consortium name="Mycorrhizal Genomics Consortium"/>
            <person name="Kohler A."/>
            <person name="Kuo A."/>
            <person name="Nagy L.G."/>
            <person name="Floudas D."/>
            <person name="Copeland A."/>
            <person name="Barry K.W."/>
            <person name="Cichocki N."/>
            <person name="Veneault-Fourrey C."/>
            <person name="LaButti K."/>
            <person name="Lindquist E.A."/>
            <person name="Lipzen A."/>
            <person name="Lundell T."/>
            <person name="Morin E."/>
            <person name="Murat C."/>
            <person name="Riley R."/>
            <person name="Ohm R."/>
            <person name="Sun H."/>
            <person name="Tunlid A."/>
            <person name="Henrissat B."/>
            <person name="Grigoriev I.V."/>
            <person name="Hibbett D.S."/>
            <person name="Martin F."/>
        </authorList>
    </citation>
    <scope>NUCLEOTIDE SEQUENCE [LARGE SCALE GENOMIC DNA]</scope>
    <source>
        <strain evidence="3">LaAM-08-1</strain>
    </source>
</reference>
<dbReference type="AlphaFoldDB" id="A0A0C9WS86"/>
<name>A0A0C9WS86_9AGAR</name>
<proteinExistence type="predicted"/>
<protein>
    <submittedName>
        <fullName evidence="2">Uncharacterized protein</fullName>
    </submittedName>
</protein>
<keyword evidence="3" id="KW-1185">Reference proteome</keyword>